<evidence type="ECO:0000256" key="5">
    <source>
        <dbReference type="ARBA" id="ARBA00022723"/>
    </source>
</evidence>
<dbReference type="PANTHER" id="PTHR11839">
    <property type="entry name" value="UDP/ADP-SUGAR PYROPHOSPHATASE"/>
    <property type="match status" value="1"/>
</dbReference>
<comment type="similarity">
    <text evidence="2">Belongs to the Nudix hydrolase family. NudF subfamily.</text>
</comment>
<dbReference type="GO" id="GO:0046872">
    <property type="term" value="F:metal ion binding"/>
    <property type="evidence" value="ECO:0007669"/>
    <property type="project" value="UniProtKB-KW"/>
</dbReference>
<dbReference type="InterPro" id="IPR000086">
    <property type="entry name" value="NUDIX_hydrolase_dom"/>
</dbReference>
<dbReference type="GO" id="GO:0019144">
    <property type="term" value="F:ADP-sugar diphosphatase activity"/>
    <property type="evidence" value="ECO:0007669"/>
    <property type="project" value="TreeGrafter"/>
</dbReference>
<organism evidence="16 17">
    <name type="scientific">Neiella marina</name>
    <dbReference type="NCBI Taxonomy" id="508461"/>
    <lineage>
        <taxon>Bacteria</taxon>
        <taxon>Pseudomonadati</taxon>
        <taxon>Pseudomonadota</taxon>
        <taxon>Gammaproteobacteria</taxon>
        <taxon>Alteromonadales</taxon>
        <taxon>Echinimonadaceae</taxon>
        <taxon>Neiella</taxon>
    </lineage>
</organism>
<dbReference type="PROSITE" id="PS00893">
    <property type="entry name" value="NUDIX_BOX"/>
    <property type="match status" value="1"/>
</dbReference>
<keyword evidence="5 13" id="KW-0479">Metal-binding</keyword>
<dbReference type="GO" id="GO:0005829">
    <property type="term" value="C:cytosol"/>
    <property type="evidence" value="ECO:0007669"/>
    <property type="project" value="TreeGrafter"/>
</dbReference>
<evidence type="ECO:0000256" key="8">
    <source>
        <dbReference type="ARBA" id="ARBA00025164"/>
    </source>
</evidence>
<dbReference type="Proteomes" id="UP000619743">
    <property type="component" value="Unassembled WGS sequence"/>
</dbReference>
<keyword evidence="6" id="KW-0378">Hydrolase</keyword>
<evidence type="ECO:0000256" key="11">
    <source>
        <dbReference type="ARBA" id="ARBA00033056"/>
    </source>
</evidence>
<dbReference type="EC" id="3.6.1.13" evidence="3"/>
<feature type="binding site" evidence="13">
    <location>
        <position position="119"/>
    </location>
    <ligand>
        <name>Mg(2+)</name>
        <dbReference type="ChEBI" id="CHEBI:18420"/>
        <label>1</label>
    </ligand>
</feature>
<dbReference type="InterPro" id="IPR020084">
    <property type="entry name" value="NUDIX_hydrolase_CS"/>
</dbReference>
<dbReference type="InterPro" id="IPR004385">
    <property type="entry name" value="NDP_pyrophosphatase"/>
</dbReference>
<dbReference type="RefSeq" id="WP_087506095.1">
    <property type="nucleotide sequence ID" value="NZ_BMDX01000012.1"/>
</dbReference>
<dbReference type="PROSITE" id="PS51462">
    <property type="entry name" value="NUDIX"/>
    <property type="match status" value="1"/>
</dbReference>
<evidence type="ECO:0000256" key="6">
    <source>
        <dbReference type="ARBA" id="ARBA00022801"/>
    </source>
</evidence>
<dbReference type="NCBIfam" id="NF008003">
    <property type="entry name" value="PRK10729.1"/>
    <property type="match status" value="1"/>
</dbReference>
<dbReference type="Gene3D" id="3.90.79.10">
    <property type="entry name" value="Nucleoside Triphosphate Pyrophosphohydrolase"/>
    <property type="match status" value="1"/>
</dbReference>
<dbReference type="AlphaFoldDB" id="A0A8J2U6F5"/>
<feature type="short sequence motif" description="Nudix box" evidence="14">
    <location>
        <begin position="100"/>
        <end position="122"/>
    </location>
</feature>
<dbReference type="PANTHER" id="PTHR11839:SF5">
    <property type="entry name" value="ADP-RIBOSE PYROPHOSPHATASE"/>
    <property type="match status" value="1"/>
</dbReference>
<comment type="caution">
    <text evidence="16">The sequence shown here is derived from an EMBL/GenBank/DDBJ whole genome shotgun (WGS) entry which is preliminary data.</text>
</comment>
<keyword evidence="7 13" id="KW-0460">Magnesium</keyword>
<name>A0A8J2U6F5_9GAMM</name>
<dbReference type="GO" id="GO:0047631">
    <property type="term" value="F:ADP-ribose diphosphatase activity"/>
    <property type="evidence" value="ECO:0007669"/>
    <property type="project" value="UniProtKB-EC"/>
</dbReference>
<feature type="binding site" evidence="13">
    <location>
        <position position="99"/>
    </location>
    <ligand>
        <name>Mg(2+)</name>
        <dbReference type="ChEBI" id="CHEBI:18420"/>
        <label>1</label>
    </ligand>
</feature>
<evidence type="ECO:0000256" key="14">
    <source>
        <dbReference type="PIRSR" id="PIRSR604385-3"/>
    </source>
</evidence>
<dbReference type="GO" id="GO:0019693">
    <property type="term" value="P:ribose phosphate metabolic process"/>
    <property type="evidence" value="ECO:0007669"/>
    <property type="project" value="TreeGrafter"/>
</dbReference>
<dbReference type="InterPro" id="IPR015797">
    <property type="entry name" value="NUDIX_hydrolase-like_dom_sf"/>
</dbReference>
<evidence type="ECO:0000256" key="2">
    <source>
        <dbReference type="ARBA" id="ARBA00007482"/>
    </source>
</evidence>
<feature type="domain" description="Nudix hydrolase" evidence="15">
    <location>
        <begin position="58"/>
        <end position="196"/>
    </location>
</feature>
<dbReference type="SUPFAM" id="SSF55811">
    <property type="entry name" value="Nudix"/>
    <property type="match status" value="1"/>
</dbReference>
<proteinExistence type="inferred from homology"/>
<dbReference type="Pfam" id="PF00293">
    <property type="entry name" value="NUDIX"/>
    <property type="match status" value="1"/>
</dbReference>
<evidence type="ECO:0000256" key="3">
    <source>
        <dbReference type="ARBA" id="ARBA00012453"/>
    </source>
</evidence>
<evidence type="ECO:0000313" key="16">
    <source>
        <dbReference type="EMBL" id="GGA81708.1"/>
    </source>
</evidence>
<dbReference type="NCBIfam" id="TIGR00052">
    <property type="entry name" value="nudix-type nucleoside diphosphatase, YffH/AdpP family"/>
    <property type="match status" value="1"/>
</dbReference>
<feature type="binding site" evidence="13">
    <location>
        <position position="115"/>
    </location>
    <ligand>
        <name>Mg(2+)</name>
        <dbReference type="ChEBI" id="CHEBI:18420"/>
        <label>1</label>
    </ligand>
</feature>
<dbReference type="GO" id="GO:0006753">
    <property type="term" value="P:nucleoside phosphate metabolic process"/>
    <property type="evidence" value="ECO:0007669"/>
    <property type="project" value="TreeGrafter"/>
</dbReference>
<dbReference type="OrthoDB" id="5292471at2"/>
<evidence type="ECO:0000256" key="1">
    <source>
        <dbReference type="ARBA" id="ARBA00001946"/>
    </source>
</evidence>
<evidence type="ECO:0000256" key="13">
    <source>
        <dbReference type="PIRSR" id="PIRSR604385-2"/>
    </source>
</evidence>
<evidence type="ECO:0000256" key="4">
    <source>
        <dbReference type="ARBA" id="ARBA00013297"/>
    </source>
</evidence>
<comment type="catalytic activity">
    <reaction evidence="12">
        <text>ADP-D-ribose + H2O = D-ribose 5-phosphate + AMP + 2 H(+)</text>
        <dbReference type="Rhea" id="RHEA:10412"/>
        <dbReference type="ChEBI" id="CHEBI:15377"/>
        <dbReference type="ChEBI" id="CHEBI:15378"/>
        <dbReference type="ChEBI" id="CHEBI:57967"/>
        <dbReference type="ChEBI" id="CHEBI:78346"/>
        <dbReference type="ChEBI" id="CHEBI:456215"/>
        <dbReference type="EC" id="3.6.1.13"/>
    </reaction>
</comment>
<reference evidence="17" key="1">
    <citation type="journal article" date="2019" name="Int. J. Syst. Evol. Microbiol.">
        <title>The Global Catalogue of Microorganisms (GCM) 10K type strain sequencing project: providing services to taxonomists for standard genome sequencing and annotation.</title>
        <authorList>
            <consortium name="The Broad Institute Genomics Platform"/>
            <consortium name="The Broad Institute Genome Sequencing Center for Infectious Disease"/>
            <person name="Wu L."/>
            <person name="Ma J."/>
        </authorList>
    </citation>
    <scope>NUCLEOTIDE SEQUENCE [LARGE SCALE GENOMIC DNA]</scope>
    <source>
        <strain evidence="17">CGMCC 1.10130</strain>
    </source>
</reference>
<evidence type="ECO:0000313" key="17">
    <source>
        <dbReference type="Proteomes" id="UP000619743"/>
    </source>
</evidence>
<comment type="function">
    <text evidence="8">Acts on ADP-mannose and ADP-glucose as well as ADP-ribose. Prevents glycogen biosynthesis. The reaction catalyzed by this enzyme is a limiting step of the gluconeogenic process.</text>
</comment>
<gene>
    <name evidence="16" type="ORF">GCM10011369_24610</name>
</gene>
<evidence type="ECO:0000256" key="9">
    <source>
        <dbReference type="ARBA" id="ARBA00030162"/>
    </source>
</evidence>
<evidence type="ECO:0000256" key="10">
    <source>
        <dbReference type="ARBA" id="ARBA00030308"/>
    </source>
</evidence>
<sequence length="219" mass="24180">MSKKNEISQSGSGLSVSDVEIVATEAAYQGFFRLSKYQLKHRLFAGGWTPVIEREMLERGHAAVLLPYDPVLDQVVMVEQFRLGAVETSDYPWLLELVAGIIEEGESAEDVARREAVEEAGLNVEQVELICSYLPSPGGCSERISLFIGQVDSSGAGGLHGLATEHEDIRVHVYSIEEALKLLDSGKIDNAASIIGLQWLAMNHQRIRQQWLETKLSDN</sequence>
<dbReference type="EMBL" id="BMDX01000012">
    <property type="protein sequence ID" value="GGA81708.1"/>
    <property type="molecule type" value="Genomic_DNA"/>
</dbReference>
<dbReference type="CDD" id="cd24155">
    <property type="entry name" value="NUDIX_ADPRase"/>
    <property type="match status" value="1"/>
</dbReference>
<accession>A0A8J2U6F5</accession>
<evidence type="ECO:0000256" key="7">
    <source>
        <dbReference type="ARBA" id="ARBA00022842"/>
    </source>
</evidence>
<keyword evidence="17" id="KW-1185">Reference proteome</keyword>
<evidence type="ECO:0000256" key="12">
    <source>
        <dbReference type="ARBA" id="ARBA00049546"/>
    </source>
</evidence>
<protein>
    <recommendedName>
        <fullName evidence="4">ADP-ribose pyrophosphatase</fullName>
        <ecNumber evidence="3">3.6.1.13</ecNumber>
    </recommendedName>
    <alternativeName>
        <fullName evidence="9">ADP-ribose diphosphatase</fullName>
    </alternativeName>
    <alternativeName>
        <fullName evidence="11">ADP-ribose phosphohydrolase</fullName>
    </alternativeName>
    <alternativeName>
        <fullName evidence="10">Adenosine diphosphoribose pyrophosphatase</fullName>
    </alternativeName>
</protein>
<feature type="binding site" evidence="13">
    <location>
        <position position="167"/>
    </location>
    <ligand>
        <name>Mg(2+)</name>
        <dbReference type="ChEBI" id="CHEBI:18420"/>
        <label>1</label>
    </ligand>
</feature>
<comment type="cofactor">
    <cofactor evidence="1 13">
        <name>Mg(2+)</name>
        <dbReference type="ChEBI" id="CHEBI:18420"/>
    </cofactor>
</comment>
<evidence type="ECO:0000259" key="15">
    <source>
        <dbReference type="PROSITE" id="PS51462"/>
    </source>
</evidence>